<organism evidence="1 2">
    <name type="scientific">Prevotella micans F0438</name>
    <dbReference type="NCBI Taxonomy" id="883158"/>
    <lineage>
        <taxon>Bacteria</taxon>
        <taxon>Pseudomonadati</taxon>
        <taxon>Bacteroidota</taxon>
        <taxon>Bacteroidia</taxon>
        <taxon>Bacteroidales</taxon>
        <taxon>Prevotellaceae</taxon>
        <taxon>Prevotella</taxon>
    </lineage>
</organism>
<keyword evidence="2" id="KW-1185">Reference proteome</keyword>
<proteinExistence type="predicted"/>
<sequence length="88" mass="10175">MQFIDYQYRISLRKKVFSYEEDVLNGAHPFIINDTKGLVMGNELRNSYITSSVEENKGELYGMFESVDESFIPGRTKCVVSMINCVYD</sequence>
<dbReference type="AlphaFoldDB" id="H1Q2S8"/>
<accession>H1Q2S8</accession>
<name>H1Q2S8_9BACT</name>
<dbReference type="Proteomes" id="UP000016023">
    <property type="component" value="Unassembled WGS sequence"/>
</dbReference>
<dbReference type="HOGENOM" id="CLU_2466440_0_0_10"/>
<protein>
    <submittedName>
        <fullName evidence="1">Uncharacterized protein</fullName>
    </submittedName>
</protein>
<gene>
    <name evidence="1" type="ORF">HMPREF9140_01216</name>
</gene>
<comment type="caution">
    <text evidence="1">The sequence shown here is derived from an EMBL/GenBank/DDBJ whole genome shotgun (WGS) entry which is preliminary data.</text>
</comment>
<evidence type="ECO:0000313" key="2">
    <source>
        <dbReference type="Proteomes" id="UP000016023"/>
    </source>
</evidence>
<reference evidence="1 2" key="1">
    <citation type="submission" date="2011-12" db="EMBL/GenBank/DDBJ databases">
        <title>The Genome Sequence of Prevotella micans F0438.</title>
        <authorList>
            <consortium name="The Broad Institute Genome Sequencing Platform"/>
            <person name="Earl A."/>
            <person name="Ward D."/>
            <person name="Feldgarden M."/>
            <person name="Gevers D."/>
            <person name="Izard J."/>
            <person name="Baranova O.V."/>
            <person name="Blanton J.M."/>
            <person name="Wade W.G."/>
            <person name="Dewhirst F.E."/>
            <person name="Young S.K."/>
            <person name="Zeng Q."/>
            <person name="Gargeya S."/>
            <person name="Fitzgerald M."/>
            <person name="Haas B."/>
            <person name="Abouelleil A."/>
            <person name="Alvarado L."/>
            <person name="Arachchi H.M."/>
            <person name="Berlin A."/>
            <person name="Chapman S.B."/>
            <person name="Gearin G."/>
            <person name="Goldberg J."/>
            <person name="Griggs A."/>
            <person name="Gujja S."/>
            <person name="Hansen M."/>
            <person name="Heiman D."/>
            <person name="Howarth C."/>
            <person name="Larimer J."/>
            <person name="Lui A."/>
            <person name="MacDonald P.J.P."/>
            <person name="McCowen C."/>
            <person name="Montmayeur A."/>
            <person name="Murphy C."/>
            <person name="Neiman D."/>
            <person name="Pearson M."/>
            <person name="Priest M."/>
            <person name="Roberts A."/>
            <person name="Saif S."/>
            <person name="Shea T."/>
            <person name="Sisk P."/>
            <person name="Stolte C."/>
            <person name="Sykes S."/>
            <person name="Wortman J."/>
            <person name="Nusbaum C."/>
            <person name="Birren B."/>
        </authorList>
    </citation>
    <scope>NUCLEOTIDE SEQUENCE [LARGE SCALE GENOMIC DNA]</scope>
    <source>
        <strain evidence="1 2">F0438</strain>
    </source>
</reference>
<dbReference type="EMBL" id="AGWK01000035">
    <property type="protein sequence ID" value="EHO70182.1"/>
    <property type="molecule type" value="Genomic_DNA"/>
</dbReference>
<evidence type="ECO:0000313" key="1">
    <source>
        <dbReference type="EMBL" id="EHO70182.1"/>
    </source>
</evidence>